<evidence type="ECO:0000256" key="2">
    <source>
        <dbReference type="SAM" id="Phobius"/>
    </source>
</evidence>
<keyword evidence="2" id="KW-0472">Membrane</keyword>
<sequence>MIDQIKTVLDKLERLEKIVITNKADIGLSADDKNGKYKFKDVKIKSDFSISLLKIILIAIGGAATVCVLSACAYKRMEKHITKKLEEKYVLIPFDECECECECEECENDGGSDNVKDGGAAGDENK</sequence>
<gene>
    <name evidence="3" type="ORF">SDC9_134279</name>
</gene>
<organism evidence="3">
    <name type="scientific">bioreactor metagenome</name>
    <dbReference type="NCBI Taxonomy" id="1076179"/>
    <lineage>
        <taxon>unclassified sequences</taxon>
        <taxon>metagenomes</taxon>
        <taxon>ecological metagenomes</taxon>
    </lineage>
</organism>
<comment type="caution">
    <text evidence="3">The sequence shown here is derived from an EMBL/GenBank/DDBJ whole genome shotgun (WGS) entry which is preliminary data.</text>
</comment>
<proteinExistence type="predicted"/>
<evidence type="ECO:0000313" key="3">
    <source>
        <dbReference type="EMBL" id="MPM87185.1"/>
    </source>
</evidence>
<dbReference type="EMBL" id="VSSQ01035061">
    <property type="protein sequence ID" value="MPM87185.1"/>
    <property type="molecule type" value="Genomic_DNA"/>
</dbReference>
<feature type="region of interest" description="Disordered" evidence="1">
    <location>
        <begin position="105"/>
        <end position="126"/>
    </location>
</feature>
<accession>A0A645DDA3</accession>
<name>A0A645DDA3_9ZZZZ</name>
<keyword evidence="2" id="KW-0812">Transmembrane</keyword>
<reference evidence="3" key="1">
    <citation type="submission" date="2019-08" db="EMBL/GenBank/DDBJ databases">
        <authorList>
            <person name="Kucharzyk K."/>
            <person name="Murdoch R.W."/>
            <person name="Higgins S."/>
            <person name="Loffler F."/>
        </authorList>
    </citation>
    <scope>NUCLEOTIDE SEQUENCE</scope>
</reference>
<evidence type="ECO:0000256" key="1">
    <source>
        <dbReference type="SAM" id="MobiDB-lite"/>
    </source>
</evidence>
<dbReference type="AlphaFoldDB" id="A0A645DDA3"/>
<keyword evidence="2" id="KW-1133">Transmembrane helix</keyword>
<feature type="transmembrane region" description="Helical" evidence="2">
    <location>
        <begin position="55"/>
        <end position="74"/>
    </location>
</feature>
<protein>
    <submittedName>
        <fullName evidence="3">Uncharacterized protein</fullName>
    </submittedName>
</protein>